<organism evidence="1 2">
    <name type="scientific">Streptomyces asoensis</name>
    <dbReference type="NCBI Taxonomy" id="249586"/>
    <lineage>
        <taxon>Bacteria</taxon>
        <taxon>Bacillati</taxon>
        <taxon>Actinomycetota</taxon>
        <taxon>Actinomycetes</taxon>
        <taxon>Kitasatosporales</taxon>
        <taxon>Streptomycetaceae</taxon>
        <taxon>Streptomyces</taxon>
    </lineage>
</organism>
<dbReference type="RefSeq" id="WP_171394929.1">
    <property type="nucleotide sequence ID" value="NZ_CP049838.1"/>
</dbReference>
<name>A0A6M4WGI0_9ACTN</name>
<keyword evidence="2" id="KW-1185">Reference proteome</keyword>
<sequence length="119" mass="12585">MKPARRGRDGLGCFAVRMPKSPVSLGGVGVLRGRRFHRMTSLAELGVAFETVGPEVPMAHSSSAGEVDVAVSGEVGTPEVLGIAPQLTITVTFHKRTPRTCMHGATLRSNGRAMCGRSR</sequence>
<reference evidence="1" key="1">
    <citation type="submission" date="2020-03" db="EMBL/GenBank/DDBJ databases">
        <title>Molecular networking-based the target discovery of potent antiproliferative macrolactams: 5/6/7/16 polycyclic ansamycins and glycosylated trienomycin from Streptomyces cacaoi subsp. asoensis.</title>
        <authorList>
            <person name="Liu L.-L."/>
        </authorList>
    </citation>
    <scope>NUCLEOTIDE SEQUENCE [LARGE SCALE GENOMIC DNA]</scope>
    <source>
        <strain evidence="1">H2S5</strain>
    </source>
</reference>
<dbReference type="EMBL" id="CP049838">
    <property type="protein sequence ID" value="QJS99278.1"/>
    <property type="molecule type" value="Genomic_DNA"/>
</dbReference>
<proteinExistence type="predicted"/>
<protein>
    <submittedName>
        <fullName evidence="1">Uncharacterized protein</fullName>
    </submittedName>
</protein>
<evidence type="ECO:0000313" key="2">
    <source>
        <dbReference type="Proteomes" id="UP000502665"/>
    </source>
</evidence>
<dbReference type="AlphaFoldDB" id="A0A6M4WGI0"/>
<dbReference type="Proteomes" id="UP000502665">
    <property type="component" value="Chromosome"/>
</dbReference>
<evidence type="ECO:0000313" key="1">
    <source>
        <dbReference type="EMBL" id="QJS99278.1"/>
    </source>
</evidence>
<gene>
    <name evidence="1" type="ORF">G9272_02305</name>
</gene>
<accession>A0A6M4WGI0</accession>